<keyword evidence="1" id="KW-1133">Transmembrane helix</keyword>
<comment type="caution">
    <text evidence="2">The sequence shown here is derived from an EMBL/GenBank/DDBJ whole genome shotgun (WGS) entry which is preliminary data.</text>
</comment>
<dbReference type="RefSeq" id="WP_189485169.1">
    <property type="nucleotide sequence ID" value="NZ_BMZB01000001.1"/>
</dbReference>
<protein>
    <submittedName>
        <fullName evidence="2">Uncharacterized protein</fullName>
    </submittedName>
</protein>
<evidence type="ECO:0000313" key="2">
    <source>
        <dbReference type="EMBL" id="GGZ25947.1"/>
    </source>
</evidence>
<reference evidence="2" key="2">
    <citation type="submission" date="2020-09" db="EMBL/GenBank/DDBJ databases">
        <authorList>
            <person name="Sun Q."/>
            <person name="Kim S."/>
        </authorList>
    </citation>
    <scope>NUCLEOTIDE SEQUENCE</scope>
    <source>
        <strain evidence="2">KCTC 32296</strain>
    </source>
</reference>
<gene>
    <name evidence="2" type="ORF">GCM10011273_09240</name>
</gene>
<dbReference type="EMBL" id="BMZB01000001">
    <property type="protein sequence ID" value="GGZ25947.1"/>
    <property type="molecule type" value="Genomic_DNA"/>
</dbReference>
<keyword evidence="1" id="KW-0472">Membrane</keyword>
<evidence type="ECO:0000313" key="3">
    <source>
        <dbReference type="Proteomes" id="UP000662572"/>
    </source>
</evidence>
<keyword evidence="1" id="KW-0812">Transmembrane</keyword>
<reference evidence="2" key="1">
    <citation type="journal article" date="2014" name="Int. J. Syst. Evol. Microbiol.">
        <title>Complete genome sequence of Corynebacterium casei LMG S-19264T (=DSM 44701T), isolated from a smear-ripened cheese.</title>
        <authorList>
            <consortium name="US DOE Joint Genome Institute (JGI-PGF)"/>
            <person name="Walter F."/>
            <person name="Albersmeier A."/>
            <person name="Kalinowski J."/>
            <person name="Ruckert C."/>
        </authorList>
    </citation>
    <scope>NUCLEOTIDE SEQUENCE</scope>
    <source>
        <strain evidence="2">KCTC 32296</strain>
    </source>
</reference>
<evidence type="ECO:0000256" key="1">
    <source>
        <dbReference type="SAM" id="Phobius"/>
    </source>
</evidence>
<keyword evidence="3" id="KW-1185">Reference proteome</keyword>
<organism evidence="2 3">
    <name type="scientific">Asticcacaulis endophyticus</name>
    <dbReference type="NCBI Taxonomy" id="1395890"/>
    <lineage>
        <taxon>Bacteria</taxon>
        <taxon>Pseudomonadati</taxon>
        <taxon>Pseudomonadota</taxon>
        <taxon>Alphaproteobacteria</taxon>
        <taxon>Caulobacterales</taxon>
        <taxon>Caulobacteraceae</taxon>
        <taxon>Asticcacaulis</taxon>
    </lineage>
</organism>
<feature type="transmembrane region" description="Helical" evidence="1">
    <location>
        <begin position="79"/>
        <end position="101"/>
    </location>
</feature>
<name>A0A918PWR9_9CAUL</name>
<accession>A0A918PWR9</accession>
<proteinExistence type="predicted"/>
<dbReference type="Proteomes" id="UP000662572">
    <property type="component" value="Unassembled WGS sequence"/>
</dbReference>
<dbReference type="AlphaFoldDB" id="A0A918PWR9"/>
<sequence>MPELNLAPSFEDTTDVVTRDFTKPAAPAKRDRSHLTQVSDAAHYVHVPSPAQKLQADLRTQLSMPFPDPSPETQKIPTVYTVTALVLFCGSVWTAVVMGLAHLL</sequence>